<evidence type="ECO:0000313" key="3">
    <source>
        <dbReference type="WBParaSite" id="nRc.2.0.1.t10974-RA"/>
    </source>
</evidence>
<reference evidence="3" key="1">
    <citation type="submission" date="2022-11" db="UniProtKB">
        <authorList>
            <consortium name="WormBaseParasite"/>
        </authorList>
    </citation>
    <scope>IDENTIFICATION</scope>
</reference>
<proteinExistence type="predicted"/>
<dbReference type="AlphaFoldDB" id="A0A915I9X4"/>
<evidence type="ECO:0000256" key="1">
    <source>
        <dbReference type="SAM" id="MobiDB-lite"/>
    </source>
</evidence>
<protein>
    <submittedName>
        <fullName evidence="3">Uncharacterized protein</fullName>
    </submittedName>
</protein>
<dbReference type="Proteomes" id="UP000887565">
    <property type="component" value="Unplaced"/>
</dbReference>
<sequence>MQIDELDDQWRRHLHRSGAPQKDGNDKSTDRLERRARGPGAHLLTASSGRPTFLIIKLESHKAAFPETMNAASIISKLMENRHISFKEIRSYSNEGTKDLRSSFRYICNAKYLIFLQFLTGGILENNPPLLAVLCNDSLGALQPCTKDEAVADEDIDLVNLPPISNDAYKDSIRNGLEYDNGQAQHRRLASAKTSTINVQNSRSASGCVATTSAKSAVNS</sequence>
<evidence type="ECO:0000313" key="2">
    <source>
        <dbReference type="Proteomes" id="UP000887565"/>
    </source>
</evidence>
<dbReference type="WBParaSite" id="nRc.2.0.1.t10974-RA">
    <property type="protein sequence ID" value="nRc.2.0.1.t10974-RA"/>
    <property type="gene ID" value="nRc.2.0.1.g10974"/>
</dbReference>
<keyword evidence="2" id="KW-1185">Reference proteome</keyword>
<feature type="region of interest" description="Disordered" evidence="1">
    <location>
        <begin position="1"/>
        <end position="41"/>
    </location>
</feature>
<feature type="compositionally biased region" description="Basic and acidic residues" evidence="1">
    <location>
        <begin position="23"/>
        <end position="36"/>
    </location>
</feature>
<name>A0A915I9X4_ROMCU</name>
<accession>A0A915I9X4</accession>
<organism evidence="2 3">
    <name type="scientific">Romanomermis culicivorax</name>
    <name type="common">Nematode worm</name>
    <dbReference type="NCBI Taxonomy" id="13658"/>
    <lineage>
        <taxon>Eukaryota</taxon>
        <taxon>Metazoa</taxon>
        <taxon>Ecdysozoa</taxon>
        <taxon>Nematoda</taxon>
        <taxon>Enoplea</taxon>
        <taxon>Dorylaimia</taxon>
        <taxon>Mermithida</taxon>
        <taxon>Mermithoidea</taxon>
        <taxon>Mermithidae</taxon>
        <taxon>Romanomermis</taxon>
    </lineage>
</organism>